<protein>
    <submittedName>
        <fullName evidence="1">Uncharacterized protein</fullName>
    </submittedName>
</protein>
<dbReference type="Proteomes" id="UP000276133">
    <property type="component" value="Unassembled WGS sequence"/>
</dbReference>
<comment type="caution">
    <text evidence="1">The sequence shown here is derived from an EMBL/GenBank/DDBJ whole genome shotgun (WGS) entry which is preliminary data.</text>
</comment>
<evidence type="ECO:0000313" key="2">
    <source>
        <dbReference type="Proteomes" id="UP000276133"/>
    </source>
</evidence>
<reference evidence="1 2" key="1">
    <citation type="journal article" date="2018" name="Sci. Rep.">
        <title>Genomic signatures of local adaptation to the degree of environmental predictability in rotifers.</title>
        <authorList>
            <person name="Franch-Gras L."/>
            <person name="Hahn C."/>
            <person name="Garcia-Roger E.M."/>
            <person name="Carmona M.J."/>
            <person name="Serra M."/>
            <person name="Gomez A."/>
        </authorList>
    </citation>
    <scope>NUCLEOTIDE SEQUENCE [LARGE SCALE GENOMIC DNA]</scope>
    <source>
        <strain evidence="1">HYR1</strain>
    </source>
</reference>
<gene>
    <name evidence="1" type="ORF">BpHYR1_011055</name>
</gene>
<name>A0A3M7PMU3_BRAPC</name>
<proteinExistence type="predicted"/>
<accession>A0A3M7PMU3</accession>
<organism evidence="1 2">
    <name type="scientific">Brachionus plicatilis</name>
    <name type="common">Marine rotifer</name>
    <name type="synonym">Brachionus muelleri</name>
    <dbReference type="NCBI Taxonomy" id="10195"/>
    <lineage>
        <taxon>Eukaryota</taxon>
        <taxon>Metazoa</taxon>
        <taxon>Spiralia</taxon>
        <taxon>Gnathifera</taxon>
        <taxon>Rotifera</taxon>
        <taxon>Eurotatoria</taxon>
        <taxon>Monogononta</taxon>
        <taxon>Pseudotrocha</taxon>
        <taxon>Ploima</taxon>
        <taxon>Brachionidae</taxon>
        <taxon>Brachionus</taxon>
    </lineage>
</organism>
<dbReference type="EMBL" id="REGN01009768">
    <property type="protein sequence ID" value="RNA00423.1"/>
    <property type="molecule type" value="Genomic_DNA"/>
</dbReference>
<dbReference type="AlphaFoldDB" id="A0A3M7PMU3"/>
<keyword evidence="2" id="KW-1185">Reference proteome</keyword>
<sequence>MIRAQVCSGEWSFRLDDARMIESRTSNTRYSMCSNASFSIDFLLLKLLFSPENPSFCTSVDKKLMLWVSRCLLEPLLSTLVLALGALCRLRPDDREDADKEMDDVRVDVIGTFGKKIQEKIDFVLFSYSGINPRTNFKSKIELVNSISSLLLINLLVTTE</sequence>
<evidence type="ECO:0000313" key="1">
    <source>
        <dbReference type="EMBL" id="RNA00423.1"/>
    </source>
</evidence>